<evidence type="ECO:0000313" key="1">
    <source>
        <dbReference type="EMBL" id="CAG9950305.1"/>
    </source>
</evidence>
<dbReference type="EMBL" id="CADEHS020000163">
    <property type="protein sequence ID" value="CAG9950305.1"/>
    <property type="molecule type" value="Genomic_DNA"/>
</dbReference>
<sequence>MYNRETDDATLPDLSPNGIAASVALKAGQFQCLEYHLGKDGTIETWLDGTSISGLQAGPNASNPYSAQWGNGSYKPSITGIYFGWESYGGDANTFCIIYYSNNVVYLDYWITSVPSATTTKTSAAPTSTSAGQVKYGQCGGTGWTGPTTCQTGSTCTYVNDWYSQCL</sequence>
<proteinExistence type="predicted"/>
<protein>
    <submittedName>
        <fullName evidence="1">Uncharacterized protein</fullName>
    </submittedName>
</protein>
<reference evidence="1" key="2">
    <citation type="submission" date="2021-10" db="EMBL/GenBank/DDBJ databases">
        <authorList>
            <person name="Piombo E."/>
        </authorList>
    </citation>
    <scope>NUCLEOTIDE SEQUENCE</scope>
</reference>
<keyword evidence="2" id="KW-1185">Reference proteome</keyword>
<evidence type="ECO:0000313" key="2">
    <source>
        <dbReference type="Proteomes" id="UP000836387"/>
    </source>
</evidence>
<accession>A0ACA9UAD9</accession>
<comment type="caution">
    <text evidence="1">The sequence shown here is derived from an EMBL/GenBank/DDBJ whole genome shotgun (WGS) entry which is preliminary data.</text>
</comment>
<dbReference type="Proteomes" id="UP000836387">
    <property type="component" value="Unassembled WGS sequence"/>
</dbReference>
<name>A0ACA9UAD9_BIOOC</name>
<organism evidence="1 2">
    <name type="scientific">Clonostachys rosea f. rosea IK726</name>
    <dbReference type="NCBI Taxonomy" id="1349383"/>
    <lineage>
        <taxon>Eukaryota</taxon>
        <taxon>Fungi</taxon>
        <taxon>Dikarya</taxon>
        <taxon>Ascomycota</taxon>
        <taxon>Pezizomycotina</taxon>
        <taxon>Sordariomycetes</taxon>
        <taxon>Hypocreomycetidae</taxon>
        <taxon>Hypocreales</taxon>
        <taxon>Bionectriaceae</taxon>
        <taxon>Clonostachys</taxon>
    </lineage>
</organism>
<gene>
    <name evidence="1" type="ORF">CRV2_00020677</name>
</gene>
<reference evidence="1" key="1">
    <citation type="submission" date="2020-04" db="EMBL/GenBank/DDBJ databases">
        <authorList>
            <person name="Broberg M."/>
        </authorList>
    </citation>
    <scope>NUCLEOTIDE SEQUENCE</scope>
</reference>